<sequence length="342" mass="38336">MPYRIPYIPIWPLSIVFPWGTMLVGAQPPSVARLVYNQAAAWSPAHPAPAHFINRHSQSTLRSFVINYLHTMSASSATPYAKSAQVGRSRSDVSLMRDKNGCITCRVRQKKCSGIEEGRASCSDCLRLNIQCLGVSHNRPDWLRNPEALKETKYRIKHHLTEHPVPRGRGPAPKRPHLDFYDLIDKYSPRIPAADEYVRLDNLQPMSPESPSQTTNYSSGYLSVHGSHYTSPTTPSPSSSYATMPRTPTSTEDNLFISTDMSNYPTMTQEIFYHQHSPAYIPQNESFEHLVSPTCSQPSAGSPYRLTHAPPDSLFLTSPISPYYPYASDYLSGHISPSARRQ</sequence>
<evidence type="ECO:0000256" key="2">
    <source>
        <dbReference type="SAM" id="MobiDB-lite"/>
    </source>
</evidence>
<dbReference type="PANTHER" id="PTHR37534">
    <property type="entry name" value="TRANSCRIPTIONAL ACTIVATOR PROTEIN UGA3"/>
    <property type="match status" value="1"/>
</dbReference>
<dbReference type="Pfam" id="PF00172">
    <property type="entry name" value="Zn_clus"/>
    <property type="match status" value="1"/>
</dbReference>
<proteinExistence type="predicted"/>
<dbReference type="GO" id="GO:0008270">
    <property type="term" value="F:zinc ion binding"/>
    <property type="evidence" value="ECO:0007669"/>
    <property type="project" value="InterPro"/>
</dbReference>
<protein>
    <recommendedName>
        <fullName evidence="4">Zn(2)-C6 fungal-type domain-containing protein</fullName>
    </recommendedName>
</protein>
<reference evidence="5" key="1">
    <citation type="submission" date="2021-01" db="EMBL/GenBank/DDBJ databases">
        <authorList>
            <person name="Kaushik A."/>
        </authorList>
    </citation>
    <scope>NUCLEOTIDE SEQUENCE</scope>
    <source>
        <strain evidence="5">AG2-2IIIB</strain>
    </source>
</reference>
<gene>
    <name evidence="5" type="ORF">RDB_LOCUS92478</name>
</gene>
<dbReference type="InterPro" id="IPR001138">
    <property type="entry name" value="Zn2Cys6_DnaBD"/>
</dbReference>
<evidence type="ECO:0000259" key="4">
    <source>
        <dbReference type="PROSITE" id="PS50048"/>
    </source>
</evidence>
<evidence type="ECO:0000313" key="6">
    <source>
        <dbReference type="Proteomes" id="UP000663843"/>
    </source>
</evidence>
<dbReference type="Gene3D" id="4.10.240.10">
    <property type="entry name" value="Zn(2)-C6 fungal-type DNA-binding domain"/>
    <property type="match status" value="1"/>
</dbReference>
<feature type="domain" description="Zn(2)-C6 fungal-type" evidence="4">
    <location>
        <begin position="101"/>
        <end position="132"/>
    </location>
</feature>
<evidence type="ECO:0000256" key="3">
    <source>
        <dbReference type="SAM" id="SignalP"/>
    </source>
</evidence>
<dbReference type="AlphaFoldDB" id="A0A8H3GLP6"/>
<dbReference type="InterPro" id="IPR036864">
    <property type="entry name" value="Zn2-C6_fun-type_DNA-bd_sf"/>
</dbReference>
<organism evidence="5 6">
    <name type="scientific">Rhizoctonia solani</name>
    <dbReference type="NCBI Taxonomy" id="456999"/>
    <lineage>
        <taxon>Eukaryota</taxon>
        <taxon>Fungi</taxon>
        <taxon>Dikarya</taxon>
        <taxon>Basidiomycota</taxon>
        <taxon>Agaricomycotina</taxon>
        <taxon>Agaricomycetes</taxon>
        <taxon>Cantharellales</taxon>
        <taxon>Ceratobasidiaceae</taxon>
        <taxon>Rhizoctonia</taxon>
    </lineage>
</organism>
<feature type="region of interest" description="Disordered" evidence="2">
    <location>
        <begin position="203"/>
        <end position="253"/>
    </location>
</feature>
<feature type="signal peptide" evidence="3">
    <location>
        <begin position="1"/>
        <end position="26"/>
    </location>
</feature>
<dbReference type="GO" id="GO:0000981">
    <property type="term" value="F:DNA-binding transcription factor activity, RNA polymerase II-specific"/>
    <property type="evidence" value="ECO:0007669"/>
    <property type="project" value="InterPro"/>
</dbReference>
<keyword evidence="1" id="KW-0539">Nucleus</keyword>
<evidence type="ECO:0000256" key="1">
    <source>
        <dbReference type="ARBA" id="ARBA00023242"/>
    </source>
</evidence>
<name>A0A8H3GLP6_9AGAM</name>
<feature type="chain" id="PRO_5034978446" description="Zn(2)-C6 fungal-type domain-containing protein" evidence="3">
    <location>
        <begin position="27"/>
        <end position="342"/>
    </location>
</feature>
<dbReference type="PROSITE" id="PS00463">
    <property type="entry name" value="ZN2_CY6_FUNGAL_1"/>
    <property type="match status" value="1"/>
</dbReference>
<feature type="compositionally biased region" description="Polar residues" evidence="2">
    <location>
        <begin position="204"/>
        <end position="221"/>
    </location>
</feature>
<dbReference type="CDD" id="cd00067">
    <property type="entry name" value="GAL4"/>
    <property type="match status" value="1"/>
</dbReference>
<dbReference type="SMART" id="SM00066">
    <property type="entry name" value="GAL4"/>
    <property type="match status" value="1"/>
</dbReference>
<dbReference type="Proteomes" id="UP000663843">
    <property type="component" value="Unassembled WGS sequence"/>
</dbReference>
<comment type="caution">
    <text evidence="5">The sequence shown here is derived from an EMBL/GenBank/DDBJ whole genome shotgun (WGS) entry which is preliminary data.</text>
</comment>
<dbReference type="SUPFAM" id="SSF57701">
    <property type="entry name" value="Zn2/Cys6 DNA-binding domain"/>
    <property type="match status" value="1"/>
</dbReference>
<evidence type="ECO:0000313" key="5">
    <source>
        <dbReference type="EMBL" id="CAE6456914.1"/>
    </source>
</evidence>
<dbReference type="PANTHER" id="PTHR37534:SF46">
    <property type="entry name" value="ZN(II)2CYS6 TRANSCRIPTION FACTOR (EUROFUNG)"/>
    <property type="match status" value="1"/>
</dbReference>
<accession>A0A8H3GLP6</accession>
<dbReference type="PROSITE" id="PS50048">
    <property type="entry name" value="ZN2_CY6_FUNGAL_2"/>
    <property type="match status" value="1"/>
</dbReference>
<feature type="compositionally biased region" description="Low complexity" evidence="2">
    <location>
        <begin position="230"/>
        <end position="240"/>
    </location>
</feature>
<dbReference type="EMBL" id="CAJMWT010002873">
    <property type="protein sequence ID" value="CAE6456914.1"/>
    <property type="molecule type" value="Genomic_DNA"/>
</dbReference>
<keyword evidence="3" id="KW-0732">Signal</keyword>